<dbReference type="OrthoDB" id="5969558at2759"/>
<feature type="region of interest" description="Disordered" evidence="7">
    <location>
        <begin position="90"/>
        <end position="134"/>
    </location>
</feature>
<evidence type="ECO:0000259" key="8">
    <source>
        <dbReference type="PROSITE" id="PS50199"/>
    </source>
</evidence>
<evidence type="ECO:0000256" key="5">
    <source>
        <dbReference type="PROSITE-ProRule" id="PRU00322"/>
    </source>
</evidence>
<dbReference type="GO" id="GO:0006357">
    <property type="term" value="P:regulation of transcription by RNA polymerase II"/>
    <property type="evidence" value="ECO:0007669"/>
    <property type="project" value="TreeGrafter"/>
</dbReference>
<dbReference type="AlphaFoldDB" id="A0A9D4RJV1"/>
<dbReference type="InterPro" id="IPR001876">
    <property type="entry name" value="Znf_RanBP2"/>
</dbReference>
<feature type="region of interest" description="Disordered" evidence="7">
    <location>
        <begin position="20"/>
        <end position="55"/>
    </location>
</feature>
<feature type="coiled-coil region" evidence="6">
    <location>
        <begin position="546"/>
        <end position="619"/>
    </location>
</feature>
<feature type="compositionally biased region" description="Basic and acidic residues" evidence="7">
    <location>
        <begin position="90"/>
        <end position="116"/>
    </location>
</feature>
<dbReference type="PROSITE" id="PS01358">
    <property type="entry name" value="ZF_RANBP2_1"/>
    <property type="match status" value="1"/>
</dbReference>
<organism evidence="9 10">
    <name type="scientific">Dreissena polymorpha</name>
    <name type="common">Zebra mussel</name>
    <name type="synonym">Mytilus polymorpha</name>
    <dbReference type="NCBI Taxonomy" id="45954"/>
    <lineage>
        <taxon>Eukaryota</taxon>
        <taxon>Metazoa</taxon>
        <taxon>Spiralia</taxon>
        <taxon>Lophotrochozoa</taxon>
        <taxon>Mollusca</taxon>
        <taxon>Bivalvia</taxon>
        <taxon>Autobranchia</taxon>
        <taxon>Heteroconchia</taxon>
        <taxon>Euheterodonta</taxon>
        <taxon>Imparidentia</taxon>
        <taxon>Neoheterodontei</taxon>
        <taxon>Myida</taxon>
        <taxon>Dreissenoidea</taxon>
        <taxon>Dreissenidae</taxon>
        <taxon>Dreissena</taxon>
    </lineage>
</organism>
<dbReference type="GO" id="GO:0008270">
    <property type="term" value="F:zinc ion binding"/>
    <property type="evidence" value="ECO:0007669"/>
    <property type="project" value="UniProtKB-KW"/>
</dbReference>
<evidence type="ECO:0000256" key="7">
    <source>
        <dbReference type="SAM" id="MobiDB-lite"/>
    </source>
</evidence>
<sequence>MGETGDLVKEQLEDLKKEVHSLHEENNKLRRELDKTTKEKKHLGDKLKETTEEKQHIEDKIKAYLTLSDILQEYKTELNQLRIEHKALQDRLKQSESMESRPAKSESRISDVDHRLTNGLDQEQRNNNTQESQKSLERLAIADEILRSNSDFPPVRTQELFGANENEHRQRVVYGSQNASKGGEKQSEISRLKDSFPCQESMPPESEQAYRSGSTSITGLGFHVLSDKDFGSDITKASNGDLMTFSVPNGSTRADVMTSSQRKGTVDDEDIEKALQSLKQIDRTPDMKSAIATFQSCSDQLSIYKKANSVLIEKHNISAKRIKELESFQDKLQLSFRRLEEDNARLLDRIRCFEQEKHASSELAQSGLSGAQNGWVHVQAKATFDKSQKTSVSDLEGRNAQLLEANQRWSTEWNRLKGSLEDKIRDLERDRDRLEREKTDLALAEDAKVRDYEKMLMNAKKMREEEENAKEEALSQLQSANHRVDTLQSQVTDLQDQVSRLTREKQTLLSRPQPVVTSPHDSGVTHHYDTEIVVLRQQILLFQEDFERERQDRAKAQQLIHEYKAKNDNLKKRVRHVDEKYARLEMESQETKRKLQNENEKLQREIKSLQELVRRAQTQQVQRDLQRDLYAQQVRAGPQPQQYVPQPQQFVVLPQAYGGRTRVGEGFGYPSPSAMSPQYNRTYVMPQTEHLQGAWSCKQCTYINCPERTVCEVCGYIQSPPSTNMRRDPSSGNLYPRGEPQEHQQVFTYDGVKPGDVIMAG</sequence>
<feature type="coiled-coil region" evidence="6">
    <location>
        <begin position="329"/>
        <end position="356"/>
    </location>
</feature>
<feature type="coiled-coil region" evidence="6">
    <location>
        <begin position="392"/>
        <end position="511"/>
    </location>
</feature>
<dbReference type="PANTHER" id="PTHR31882:SF11">
    <property type="entry name" value="HDA1 COMPLEX SUBUNIT 2"/>
    <property type="match status" value="1"/>
</dbReference>
<evidence type="ECO:0000256" key="4">
    <source>
        <dbReference type="ARBA" id="ARBA00023054"/>
    </source>
</evidence>
<dbReference type="Gene3D" id="2.30.30.380">
    <property type="entry name" value="Zn-finger domain of Sec23/24"/>
    <property type="match status" value="1"/>
</dbReference>
<dbReference type="GO" id="GO:0071222">
    <property type="term" value="P:cellular response to lipopolysaccharide"/>
    <property type="evidence" value="ECO:0007669"/>
    <property type="project" value="TreeGrafter"/>
</dbReference>
<feature type="domain" description="RanBP2-type" evidence="8">
    <location>
        <begin position="691"/>
        <end position="720"/>
    </location>
</feature>
<reference evidence="9" key="1">
    <citation type="journal article" date="2019" name="bioRxiv">
        <title>The Genome of the Zebra Mussel, Dreissena polymorpha: A Resource for Invasive Species Research.</title>
        <authorList>
            <person name="McCartney M.A."/>
            <person name="Auch B."/>
            <person name="Kono T."/>
            <person name="Mallez S."/>
            <person name="Zhang Y."/>
            <person name="Obille A."/>
            <person name="Becker A."/>
            <person name="Abrahante J.E."/>
            <person name="Garbe J."/>
            <person name="Badalamenti J.P."/>
            <person name="Herman A."/>
            <person name="Mangelson H."/>
            <person name="Liachko I."/>
            <person name="Sullivan S."/>
            <person name="Sone E.D."/>
            <person name="Koren S."/>
            <person name="Silverstein K.A.T."/>
            <person name="Beckman K.B."/>
            <person name="Gohl D.M."/>
        </authorList>
    </citation>
    <scope>NUCLEOTIDE SEQUENCE</scope>
    <source>
        <strain evidence="9">Duluth1</strain>
        <tissue evidence="9">Whole animal</tissue>
    </source>
</reference>
<dbReference type="SMART" id="SM00547">
    <property type="entry name" value="ZnF_RBZ"/>
    <property type="match status" value="1"/>
</dbReference>
<dbReference type="GO" id="GO:0005737">
    <property type="term" value="C:cytoplasm"/>
    <property type="evidence" value="ECO:0007669"/>
    <property type="project" value="UniProtKB-ARBA"/>
</dbReference>
<dbReference type="PANTHER" id="PTHR31882">
    <property type="entry name" value="TNFAIP3-INTERACTING PROTEIN COILED COIL FAMILY MEMBER"/>
    <property type="match status" value="1"/>
</dbReference>
<dbReference type="PROSITE" id="PS50199">
    <property type="entry name" value="ZF_RANBP2_2"/>
    <property type="match status" value="1"/>
</dbReference>
<reference evidence="9" key="2">
    <citation type="submission" date="2020-11" db="EMBL/GenBank/DDBJ databases">
        <authorList>
            <person name="McCartney M.A."/>
            <person name="Auch B."/>
            <person name="Kono T."/>
            <person name="Mallez S."/>
            <person name="Becker A."/>
            <person name="Gohl D.M."/>
            <person name="Silverstein K.A.T."/>
            <person name="Koren S."/>
            <person name="Bechman K.B."/>
            <person name="Herman A."/>
            <person name="Abrahante J.E."/>
            <person name="Garbe J."/>
        </authorList>
    </citation>
    <scope>NUCLEOTIDE SEQUENCE</scope>
    <source>
        <strain evidence="9">Duluth1</strain>
        <tissue evidence="9">Whole animal</tissue>
    </source>
</reference>
<proteinExistence type="predicted"/>
<dbReference type="EMBL" id="JAIWYP010000002">
    <property type="protein sequence ID" value="KAH3871336.1"/>
    <property type="molecule type" value="Genomic_DNA"/>
</dbReference>
<evidence type="ECO:0000313" key="9">
    <source>
        <dbReference type="EMBL" id="KAH3871336.1"/>
    </source>
</evidence>
<protein>
    <recommendedName>
        <fullName evidence="8">RanBP2-type domain-containing protein</fullName>
    </recommendedName>
</protein>
<keyword evidence="3" id="KW-0862">Zinc</keyword>
<accession>A0A9D4RJV1</accession>
<dbReference type="Gene3D" id="1.20.5.990">
    <property type="entry name" value="Nemo cc2-lz domain - 1d5 darpin complex"/>
    <property type="match status" value="1"/>
</dbReference>
<dbReference type="Proteomes" id="UP000828390">
    <property type="component" value="Unassembled WGS sequence"/>
</dbReference>
<keyword evidence="4 6" id="KW-0175">Coiled coil</keyword>
<evidence type="ECO:0000313" key="10">
    <source>
        <dbReference type="Proteomes" id="UP000828390"/>
    </source>
</evidence>
<name>A0A9D4RJV1_DREPO</name>
<keyword evidence="10" id="KW-1185">Reference proteome</keyword>
<keyword evidence="2 5" id="KW-0863">Zinc-finger</keyword>
<comment type="caution">
    <text evidence="9">The sequence shown here is derived from an EMBL/GenBank/DDBJ whole genome shotgun (WGS) entry which is preliminary data.</text>
</comment>
<evidence type="ECO:0000256" key="6">
    <source>
        <dbReference type="SAM" id="Coils"/>
    </source>
</evidence>
<keyword evidence="1" id="KW-0479">Metal-binding</keyword>
<evidence type="ECO:0000256" key="2">
    <source>
        <dbReference type="ARBA" id="ARBA00022771"/>
    </source>
</evidence>
<dbReference type="GO" id="GO:0043122">
    <property type="term" value="P:regulation of canonical NF-kappaB signal transduction"/>
    <property type="evidence" value="ECO:0007669"/>
    <property type="project" value="UniProtKB-ARBA"/>
</dbReference>
<dbReference type="InterPro" id="IPR036443">
    <property type="entry name" value="Znf_RanBP2_sf"/>
</dbReference>
<evidence type="ECO:0000256" key="3">
    <source>
        <dbReference type="ARBA" id="ARBA00022833"/>
    </source>
</evidence>
<evidence type="ECO:0000256" key="1">
    <source>
        <dbReference type="ARBA" id="ARBA00022723"/>
    </source>
</evidence>
<gene>
    <name evidence="9" type="ORF">DPMN_034533</name>
</gene>
<dbReference type="SUPFAM" id="SSF90209">
    <property type="entry name" value="Ran binding protein zinc finger-like"/>
    <property type="match status" value="1"/>
</dbReference>
<feature type="compositionally biased region" description="Polar residues" evidence="7">
    <location>
        <begin position="119"/>
        <end position="133"/>
    </location>
</feature>